<dbReference type="Gene3D" id="3.10.350.10">
    <property type="entry name" value="LysM domain"/>
    <property type="match status" value="1"/>
</dbReference>
<dbReference type="AlphaFoldDB" id="A0A8T2RRF9"/>
<protein>
    <recommendedName>
        <fullName evidence="1">LysM domain-containing protein</fullName>
    </recommendedName>
</protein>
<name>A0A8T2RRF9_CERRI</name>
<reference evidence="2" key="1">
    <citation type="submission" date="2021-08" db="EMBL/GenBank/DDBJ databases">
        <title>WGS assembly of Ceratopteris richardii.</title>
        <authorList>
            <person name="Marchant D.B."/>
            <person name="Chen G."/>
            <person name="Jenkins J."/>
            <person name="Shu S."/>
            <person name="Leebens-Mack J."/>
            <person name="Grimwood J."/>
            <person name="Schmutz J."/>
            <person name="Soltis P."/>
            <person name="Soltis D."/>
            <person name="Chen Z.-H."/>
        </authorList>
    </citation>
    <scope>NUCLEOTIDE SEQUENCE</scope>
    <source>
        <strain evidence="2">Whitten #5841</strain>
        <tissue evidence="2">Leaf</tissue>
    </source>
</reference>
<feature type="non-terminal residue" evidence="2">
    <location>
        <position position="1"/>
    </location>
</feature>
<evidence type="ECO:0000259" key="1">
    <source>
        <dbReference type="PROSITE" id="PS51782"/>
    </source>
</evidence>
<keyword evidence="3" id="KW-1185">Reference proteome</keyword>
<gene>
    <name evidence="2" type="ORF">KP509_25G028700</name>
</gene>
<dbReference type="SMART" id="SM00257">
    <property type="entry name" value="LysM"/>
    <property type="match status" value="1"/>
</dbReference>
<evidence type="ECO:0000313" key="3">
    <source>
        <dbReference type="Proteomes" id="UP000825935"/>
    </source>
</evidence>
<dbReference type="EMBL" id="CM035430">
    <property type="protein sequence ID" value="KAH7298145.1"/>
    <property type="molecule type" value="Genomic_DNA"/>
</dbReference>
<dbReference type="Proteomes" id="UP000825935">
    <property type="component" value="Chromosome 25"/>
</dbReference>
<dbReference type="InterPro" id="IPR018392">
    <property type="entry name" value="LysM"/>
</dbReference>
<organism evidence="2 3">
    <name type="scientific">Ceratopteris richardii</name>
    <name type="common">Triangle waterfern</name>
    <dbReference type="NCBI Taxonomy" id="49495"/>
    <lineage>
        <taxon>Eukaryota</taxon>
        <taxon>Viridiplantae</taxon>
        <taxon>Streptophyta</taxon>
        <taxon>Embryophyta</taxon>
        <taxon>Tracheophyta</taxon>
        <taxon>Polypodiopsida</taxon>
        <taxon>Polypodiidae</taxon>
        <taxon>Polypodiales</taxon>
        <taxon>Pteridineae</taxon>
        <taxon>Pteridaceae</taxon>
        <taxon>Parkerioideae</taxon>
        <taxon>Ceratopteris</taxon>
    </lineage>
</organism>
<dbReference type="CDD" id="cd00118">
    <property type="entry name" value="LysM"/>
    <property type="match status" value="1"/>
</dbReference>
<dbReference type="InterPro" id="IPR036779">
    <property type="entry name" value="LysM_dom_sf"/>
</dbReference>
<dbReference type="SUPFAM" id="SSF54106">
    <property type="entry name" value="LysM domain"/>
    <property type="match status" value="1"/>
</dbReference>
<proteinExistence type="predicted"/>
<feature type="non-terminal residue" evidence="2">
    <location>
        <position position="89"/>
    </location>
</feature>
<sequence>DGGIVAKAAGAVVAAGVAWSLYKPVGPLSSGGRCKNIRLSQGMQEYQIVKGDTWFSIAHSHGVYLQALKDANGFVKDDIYVGETISIPK</sequence>
<comment type="caution">
    <text evidence="2">The sequence shown here is derived from an EMBL/GenBank/DDBJ whole genome shotgun (WGS) entry which is preliminary data.</text>
</comment>
<feature type="domain" description="LysM" evidence="1">
    <location>
        <begin position="44"/>
        <end position="87"/>
    </location>
</feature>
<accession>A0A8T2RRF9</accession>
<dbReference type="PROSITE" id="PS51782">
    <property type="entry name" value="LYSM"/>
    <property type="match status" value="1"/>
</dbReference>
<dbReference type="OrthoDB" id="2107166at2759"/>
<dbReference type="Pfam" id="PF01476">
    <property type="entry name" value="LysM"/>
    <property type="match status" value="1"/>
</dbReference>
<evidence type="ECO:0000313" key="2">
    <source>
        <dbReference type="EMBL" id="KAH7298145.1"/>
    </source>
</evidence>